<sequence>MKILLTNDDGYGSAGIQTLFELLEGKHEVVMIAPHIDRSAISHAITMNDPIEFIKKEKNMYTCSGTPVDCVAAGIMSIFNGEKPDLVLSGINCGGNLGTDIVFSGTVAAARQAVMHAIPGIAVSLMQSDNGDYNFDALANFVLQNLDTLAKMSYFDVLVNINAKSAPSYSHASFASISRRIFKSKGEIITHAEGKKQFLYGGGTIETENDGTSDWDIVMNGGISVSQVYAQPVLDKKTSESPIFKF</sequence>
<organism evidence="9 11">
    <name type="scientific">Treponema phagedenis</name>
    <dbReference type="NCBI Taxonomy" id="162"/>
    <lineage>
        <taxon>Bacteria</taxon>
        <taxon>Pseudomonadati</taxon>
        <taxon>Spirochaetota</taxon>
        <taxon>Spirochaetia</taxon>
        <taxon>Spirochaetales</taxon>
        <taxon>Treponemataceae</taxon>
        <taxon>Treponema</taxon>
    </lineage>
</organism>
<dbReference type="HAMAP" id="MF_00060">
    <property type="entry name" value="SurE"/>
    <property type="match status" value="1"/>
</dbReference>
<evidence type="ECO:0000256" key="7">
    <source>
        <dbReference type="HAMAP-Rule" id="MF_00060"/>
    </source>
</evidence>
<evidence type="ECO:0000313" key="11">
    <source>
        <dbReference type="Proteomes" id="UP000042527"/>
    </source>
</evidence>
<dbReference type="Gene3D" id="3.40.1210.10">
    <property type="entry name" value="Survival protein SurE-like phosphatase/nucleotidase"/>
    <property type="match status" value="1"/>
</dbReference>
<feature type="binding site" evidence="7">
    <location>
        <position position="8"/>
    </location>
    <ligand>
        <name>a divalent metal cation</name>
        <dbReference type="ChEBI" id="CHEBI:60240"/>
    </ligand>
</feature>
<evidence type="ECO:0000256" key="2">
    <source>
        <dbReference type="ARBA" id="ARBA00011062"/>
    </source>
</evidence>
<evidence type="ECO:0000256" key="3">
    <source>
        <dbReference type="ARBA" id="ARBA00022490"/>
    </source>
</evidence>
<keyword evidence="4 7" id="KW-0479">Metal-binding</keyword>
<dbReference type="Proteomes" id="UP000042527">
    <property type="component" value="Unassembled WGS sequence"/>
</dbReference>
<dbReference type="GeneID" id="57753265"/>
<evidence type="ECO:0000313" key="10">
    <source>
        <dbReference type="EMBL" id="QEJ98601.1"/>
    </source>
</evidence>
<dbReference type="Proteomes" id="UP000323594">
    <property type="component" value="Chromosome"/>
</dbReference>
<dbReference type="GO" id="GO:0008254">
    <property type="term" value="F:3'-nucleotidase activity"/>
    <property type="evidence" value="ECO:0007669"/>
    <property type="project" value="TreeGrafter"/>
</dbReference>
<feature type="binding site" evidence="7">
    <location>
        <position position="9"/>
    </location>
    <ligand>
        <name>a divalent metal cation</name>
        <dbReference type="ChEBI" id="CHEBI:60240"/>
    </ligand>
</feature>
<feature type="binding site" evidence="7">
    <location>
        <position position="92"/>
    </location>
    <ligand>
        <name>a divalent metal cation</name>
        <dbReference type="ChEBI" id="CHEBI:60240"/>
    </ligand>
</feature>
<dbReference type="OrthoDB" id="9780815at2"/>
<comment type="catalytic activity">
    <reaction evidence="1 7">
        <text>a ribonucleoside 5'-phosphate + H2O = a ribonucleoside + phosphate</text>
        <dbReference type="Rhea" id="RHEA:12484"/>
        <dbReference type="ChEBI" id="CHEBI:15377"/>
        <dbReference type="ChEBI" id="CHEBI:18254"/>
        <dbReference type="ChEBI" id="CHEBI:43474"/>
        <dbReference type="ChEBI" id="CHEBI:58043"/>
        <dbReference type="EC" id="3.1.3.5"/>
    </reaction>
</comment>
<evidence type="ECO:0000256" key="6">
    <source>
        <dbReference type="ARBA" id="ARBA00022801"/>
    </source>
</evidence>
<comment type="subcellular location">
    <subcellularLocation>
        <location evidence="7">Cytoplasm</location>
    </subcellularLocation>
</comment>
<dbReference type="GO" id="GO:0046872">
    <property type="term" value="F:metal ion binding"/>
    <property type="evidence" value="ECO:0007669"/>
    <property type="project" value="UniProtKB-UniRule"/>
</dbReference>
<evidence type="ECO:0000256" key="1">
    <source>
        <dbReference type="ARBA" id="ARBA00000815"/>
    </source>
</evidence>
<reference evidence="11" key="1">
    <citation type="submission" date="2015-01" db="EMBL/GenBank/DDBJ databases">
        <authorList>
            <person name="Manzoor Shahid"/>
            <person name="Zubair Saima"/>
        </authorList>
    </citation>
    <scope>NUCLEOTIDE SEQUENCE [LARGE SCALE GENOMIC DNA]</scope>
    <source>
        <strain evidence="11">V1</strain>
    </source>
</reference>
<keyword evidence="5 7" id="KW-0547">Nucleotide-binding</keyword>
<dbReference type="EMBL" id="CP042817">
    <property type="protein sequence ID" value="QEJ98601.1"/>
    <property type="molecule type" value="Genomic_DNA"/>
</dbReference>
<gene>
    <name evidence="7 9" type="primary">surE</name>
    <name evidence="10" type="ORF">FUT82_11730</name>
    <name evidence="9" type="ORF">TPHV1_510051</name>
</gene>
<feature type="domain" description="Survival protein SurE-like phosphatase/nucleotidase" evidence="8">
    <location>
        <begin position="3"/>
        <end position="168"/>
    </location>
</feature>
<keyword evidence="3 7" id="KW-0963">Cytoplasm</keyword>
<dbReference type="InterPro" id="IPR030048">
    <property type="entry name" value="SurE"/>
</dbReference>
<comment type="function">
    <text evidence="7">Nucleotidase that shows phosphatase activity on nucleoside 5'-monophosphates.</text>
</comment>
<reference evidence="10 12" key="3">
    <citation type="submission" date="2019-08" db="EMBL/GenBank/DDBJ databases">
        <authorList>
            <person name="Kuhnert P."/>
        </authorList>
    </citation>
    <scope>NUCLEOTIDE SEQUENCE [LARGE SCALE GENOMIC DNA]</scope>
    <source>
        <strain evidence="10 12">B36.5</strain>
    </source>
</reference>
<dbReference type="PANTHER" id="PTHR30457">
    <property type="entry name" value="5'-NUCLEOTIDASE SURE"/>
    <property type="match status" value="1"/>
</dbReference>
<dbReference type="AlphaFoldDB" id="A0A0B7GWE1"/>
<protein>
    <recommendedName>
        <fullName evidence="7">5'-nucleotidase SurE</fullName>
        <ecNumber evidence="7">3.1.3.5</ecNumber>
    </recommendedName>
    <alternativeName>
        <fullName evidence="7">Nucleoside 5'-monophosphate phosphohydrolase</fullName>
    </alternativeName>
</protein>
<dbReference type="EC" id="3.1.3.5" evidence="7"/>
<dbReference type="EMBL" id="CDNC01000047">
    <property type="protein sequence ID" value="CEM62984.1"/>
    <property type="molecule type" value="Genomic_DNA"/>
</dbReference>
<dbReference type="Pfam" id="PF01975">
    <property type="entry name" value="SurE"/>
    <property type="match status" value="1"/>
</dbReference>
<evidence type="ECO:0000313" key="9">
    <source>
        <dbReference type="EMBL" id="CEM62984.1"/>
    </source>
</evidence>
<dbReference type="NCBIfam" id="TIGR00087">
    <property type="entry name" value="surE"/>
    <property type="match status" value="1"/>
</dbReference>
<evidence type="ECO:0000259" key="8">
    <source>
        <dbReference type="Pfam" id="PF01975"/>
    </source>
</evidence>
<keyword evidence="11" id="KW-1185">Reference proteome</keyword>
<dbReference type="GO" id="GO:0008253">
    <property type="term" value="F:5'-nucleotidase activity"/>
    <property type="evidence" value="ECO:0007669"/>
    <property type="project" value="UniProtKB-UniRule"/>
</dbReference>
<evidence type="ECO:0000256" key="4">
    <source>
        <dbReference type="ARBA" id="ARBA00022723"/>
    </source>
</evidence>
<feature type="binding site" evidence="7">
    <location>
        <position position="39"/>
    </location>
    <ligand>
        <name>a divalent metal cation</name>
        <dbReference type="ChEBI" id="CHEBI:60240"/>
    </ligand>
</feature>
<reference evidence="9" key="2">
    <citation type="submission" date="2015-01" db="EMBL/GenBank/DDBJ databases">
        <authorList>
            <person name="Xiang T."/>
            <person name="Song Y."/>
            <person name="Huang L."/>
            <person name="Wang B."/>
            <person name="Wu P."/>
        </authorList>
    </citation>
    <scope>NUCLEOTIDE SEQUENCE [LARGE SCALE GENOMIC DNA]</scope>
    <source>
        <strain evidence="9">V1</strain>
    </source>
</reference>
<dbReference type="InterPro" id="IPR036523">
    <property type="entry name" value="SurE-like_sf"/>
</dbReference>
<evidence type="ECO:0000313" key="12">
    <source>
        <dbReference type="Proteomes" id="UP000323594"/>
    </source>
</evidence>
<evidence type="ECO:0000256" key="5">
    <source>
        <dbReference type="ARBA" id="ARBA00022741"/>
    </source>
</evidence>
<accession>A0A0B7GWE1</accession>
<dbReference type="GO" id="GO:0005737">
    <property type="term" value="C:cytoplasm"/>
    <property type="evidence" value="ECO:0007669"/>
    <property type="project" value="UniProtKB-SubCell"/>
</dbReference>
<proteinExistence type="inferred from homology"/>
<comment type="similarity">
    <text evidence="2 7">Belongs to the SurE nucleotidase family.</text>
</comment>
<dbReference type="RefSeq" id="WP_002700450.1">
    <property type="nucleotide sequence ID" value="NZ_CDNC01000047.1"/>
</dbReference>
<dbReference type="SUPFAM" id="SSF64167">
    <property type="entry name" value="SurE-like"/>
    <property type="match status" value="1"/>
</dbReference>
<keyword evidence="6 7" id="KW-0378">Hydrolase</keyword>
<dbReference type="GO" id="GO:0000166">
    <property type="term" value="F:nucleotide binding"/>
    <property type="evidence" value="ECO:0007669"/>
    <property type="project" value="UniProtKB-KW"/>
</dbReference>
<dbReference type="InterPro" id="IPR002828">
    <property type="entry name" value="SurE-like_Pase/nucleotidase"/>
</dbReference>
<comment type="cofactor">
    <cofactor evidence="7">
        <name>a divalent metal cation</name>
        <dbReference type="ChEBI" id="CHEBI:60240"/>
    </cofactor>
    <text evidence="7">Binds 1 divalent metal cation per subunit.</text>
</comment>
<dbReference type="GO" id="GO:0004309">
    <property type="term" value="F:exopolyphosphatase activity"/>
    <property type="evidence" value="ECO:0007669"/>
    <property type="project" value="TreeGrafter"/>
</dbReference>
<name>A0A0B7GWE1_TREPH</name>
<dbReference type="PANTHER" id="PTHR30457:SF12">
    <property type="entry name" value="5'_3'-NUCLEOTIDASE SURE"/>
    <property type="match status" value="1"/>
</dbReference>